<keyword evidence="3 6" id="KW-0067">ATP-binding</keyword>
<evidence type="ECO:0000313" key="6">
    <source>
        <dbReference type="EMBL" id="GLP94823.1"/>
    </source>
</evidence>
<dbReference type="PANTHER" id="PTHR42798">
    <property type="entry name" value="LIPOPROTEIN-RELEASING SYSTEM ATP-BINDING PROTEIN LOLD"/>
    <property type="match status" value="1"/>
</dbReference>
<evidence type="ECO:0000256" key="2">
    <source>
        <dbReference type="ARBA" id="ARBA00022741"/>
    </source>
</evidence>
<keyword evidence="1" id="KW-0813">Transport</keyword>
<gene>
    <name evidence="6" type="primary">ybbA</name>
    <name evidence="6" type="ORF">GCM10007895_01290</name>
</gene>
<organism evidence="6 7">
    <name type="scientific">Paraferrimonas sedimenticola</name>
    <dbReference type="NCBI Taxonomy" id="375674"/>
    <lineage>
        <taxon>Bacteria</taxon>
        <taxon>Pseudomonadati</taxon>
        <taxon>Pseudomonadota</taxon>
        <taxon>Gammaproteobacteria</taxon>
        <taxon>Alteromonadales</taxon>
        <taxon>Ferrimonadaceae</taxon>
        <taxon>Paraferrimonas</taxon>
    </lineage>
</organism>
<dbReference type="FunFam" id="3.40.50.300:FF:000032">
    <property type="entry name" value="Export ABC transporter ATP-binding protein"/>
    <property type="match status" value="1"/>
</dbReference>
<dbReference type="InterPro" id="IPR017871">
    <property type="entry name" value="ABC_transporter-like_CS"/>
</dbReference>
<dbReference type="GO" id="GO:0022857">
    <property type="term" value="F:transmembrane transporter activity"/>
    <property type="evidence" value="ECO:0007669"/>
    <property type="project" value="UniProtKB-ARBA"/>
</dbReference>
<dbReference type="SUPFAM" id="SSF52540">
    <property type="entry name" value="P-loop containing nucleoside triphosphate hydrolases"/>
    <property type="match status" value="1"/>
</dbReference>
<dbReference type="PROSITE" id="PS50893">
    <property type="entry name" value="ABC_TRANSPORTER_2"/>
    <property type="match status" value="1"/>
</dbReference>
<reference evidence="6" key="2">
    <citation type="submission" date="2023-01" db="EMBL/GenBank/DDBJ databases">
        <title>Draft genome sequence of Paraferrimonas sedimenticola strain NBRC 101628.</title>
        <authorList>
            <person name="Sun Q."/>
            <person name="Mori K."/>
        </authorList>
    </citation>
    <scope>NUCLEOTIDE SEQUENCE</scope>
    <source>
        <strain evidence="6">NBRC 101628</strain>
    </source>
</reference>
<dbReference type="SMART" id="SM00382">
    <property type="entry name" value="AAA"/>
    <property type="match status" value="1"/>
</dbReference>
<dbReference type="CDD" id="cd03255">
    <property type="entry name" value="ABC_MJ0796_LolCDE_FtsE"/>
    <property type="match status" value="1"/>
</dbReference>
<evidence type="ECO:0000313" key="7">
    <source>
        <dbReference type="Proteomes" id="UP001161422"/>
    </source>
</evidence>
<dbReference type="Proteomes" id="UP001161422">
    <property type="component" value="Unassembled WGS sequence"/>
</dbReference>
<dbReference type="InterPro" id="IPR017911">
    <property type="entry name" value="MacB-like_ATP-bd"/>
</dbReference>
<comment type="similarity">
    <text evidence="4">Belongs to the ABC transporter superfamily. Macrolide exporter (TC 3.A.1.122) family.</text>
</comment>
<sequence>MNSVIKVSQLTKQVETQEGPLKILKGIDLDVKPGESLAIVGPSGSGKSTLLGIIAALDTPSEGEVSIDGVNLAQLDEEQKAALRKRSTSFVFQSFMLVDTLTALENVMLPAELAGVQGVKQRAEQWLERVGLSHRLHHLPNQLSGGEQQRVALARAFISQPKVLFADEPTGNLDPANGDKVADLLFELNQDQQTTLILVTHDQKLAARCERQVRMVEGQLHEVSSAPINLVVGETG</sequence>
<feature type="domain" description="ABC transporter" evidence="5">
    <location>
        <begin position="5"/>
        <end position="236"/>
    </location>
</feature>
<accession>A0AA37RPB9</accession>
<evidence type="ECO:0000256" key="1">
    <source>
        <dbReference type="ARBA" id="ARBA00022448"/>
    </source>
</evidence>
<dbReference type="Pfam" id="PF00005">
    <property type="entry name" value="ABC_tran"/>
    <property type="match status" value="1"/>
</dbReference>
<evidence type="ECO:0000256" key="3">
    <source>
        <dbReference type="ARBA" id="ARBA00022840"/>
    </source>
</evidence>
<keyword evidence="2" id="KW-0547">Nucleotide-binding</keyword>
<dbReference type="GO" id="GO:0005524">
    <property type="term" value="F:ATP binding"/>
    <property type="evidence" value="ECO:0007669"/>
    <property type="project" value="UniProtKB-KW"/>
</dbReference>
<dbReference type="Gene3D" id="3.40.50.300">
    <property type="entry name" value="P-loop containing nucleotide triphosphate hydrolases"/>
    <property type="match status" value="1"/>
</dbReference>
<dbReference type="InterPro" id="IPR003593">
    <property type="entry name" value="AAA+_ATPase"/>
</dbReference>
<keyword evidence="7" id="KW-1185">Reference proteome</keyword>
<dbReference type="GO" id="GO:0016887">
    <property type="term" value="F:ATP hydrolysis activity"/>
    <property type="evidence" value="ECO:0007669"/>
    <property type="project" value="InterPro"/>
</dbReference>
<comment type="caution">
    <text evidence="6">The sequence shown here is derived from an EMBL/GenBank/DDBJ whole genome shotgun (WGS) entry which is preliminary data.</text>
</comment>
<name>A0AA37RPB9_9GAMM</name>
<evidence type="ECO:0000256" key="4">
    <source>
        <dbReference type="ARBA" id="ARBA00038388"/>
    </source>
</evidence>
<dbReference type="PROSITE" id="PS00211">
    <property type="entry name" value="ABC_TRANSPORTER_1"/>
    <property type="match status" value="1"/>
</dbReference>
<reference evidence="6" key="1">
    <citation type="journal article" date="2014" name="Int. J. Syst. Evol. Microbiol.">
        <title>Complete genome sequence of Corynebacterium casei LMG S-19264T (=DSM 44701T), isolated from a smear-ripened cheese.</title>
        <authorList>
            <consortium name="US DOE Joint Genome Institute (JGI-PGF)"/>
            <person name="Walter F."/>
            <person name="Albersmeier A."/>
            <person name="Kalinowski J."/>
            <person name="Ruckert C."/>
        </authorList>
    </citation>
    <scope>NUCLEOTIDE SEQUENCE</scope>
    <source>
        <strain evidence="6">NBRC 101628</strain>
    </source>
</reference>
<dbReference type="InterPro" id="IPR027417">
    <property type="entry name" value="P-loop_NTPase"/>
</dbReference>
<dbReference type="RefSeq" id="WP_095506190.1">
    <property type="nucleotide sequence ID" value="NZ_BSNC01000001.1"/>
</dbReference>
<dbReference type="EMBL" id="BSNC01000001">
    <property type="protein sequence ID" value="GLP94823.1"/>
    <property type="molecule type" value="Genomic_DNA"/>
</dbReference>
<dbReference type="InterPro" id="IPR003439">
    <property type="entry name" value="ABC_transporter-like_ATP-bd"/>
</dbReference>
<dbReference type="PANTHER" id="PTHR42798:SF2">
    <property type="entry name" value="ABC TRANSPORTER ATP-BINDING PROTEIN MG467-RELATED"/>
    <property type="match status" value="1"/>
</dbReference>
<dbReference type="GO" id="GO:1902495">
    <property type="term" value="C:transmembrane transporter complex"/>
    <property type="evidence" value="ECO:0007669"/>
    <property type="project" value="UniProtKB-ARBA"/>
</dbReference>
<evidence type="ECO:0000259" key="5">
    <source>
        <dbReference type="PROSITE" id="PS50893"/>
    </source>
</evidence>
<protein>
    <submittedName>
        <fullName evidence="6">ABC transporter ATP-binding protein</fullName>
    </submittedName>
</protein>
<proteinExistence type="inferred from homology"/>
<dbReference type="AlphaFoldDB" id="A0AA37RPB9"/>